<comment type="function">
    <text evidence="6 7">Catalyzes the reversible transfer of the terminal phosphate of ATP to form a long-chain polyphosphate (polyP).</text>
</comment>
<dbReference type="STRING" id="662367.SAMN05216167_107209"/>
<feature type="active site" description="Phosphohistidine intermediate" evidence="6">
    <location>
        <position position="452"/>
    </location>
</feature>
<comment type="cofactor">
    <cofactor evidence="6">
        <name>Mg(2+)</name>
        <dbReference type="ChEBI" id="CHEBI:18420"/>
    </cofactor>
</comment>
<feature type="domain" description="Polyphosphate kinase N-terminal" evidence="9">
    <location>
        <begin position="8"/>
        <end position="114"/>
    </location>
</feature>
<dbReference type="InterPro" id="IPR041108">
    <property type="entry name" value="PP_kinase_C_1"/>
</dbReference>
<feature type="binding site" evidence="6">
    <location>
        <position position="422"/>
    </location>
    <ligand>
        <name>Mg(2+)</name>
        <dbReference type="ChEBI" id="CHEBI:18420"/>
    </ligand>
</feature>
<dbReference type="PANTHER" id="PTHR30218">
    <property type="entry name" value="POLYPHOSPHATE KINASE"/>
    <property type="match status" value="1"/>
</dbReference>
<feature type="domain" description="Polyphosphate kinase middle" evidence="8">
    <location>
        <begin position="127"/>
        <end position="322"/>
    </location>
</feature>
<dbReference type="NCBIfam" id="TIGR03705">
    <property type="entry name" value="poly_P_kin"/>
    <property type="match status" value="1"/>
</dbReference>
<evidence type="ECO:0000256" key="7">
    <source>
        <dbReference type="RuleBase" id="RU003800"/>
    </source>
</evidence>
<keyword evidence="2 6" id="KW-0808">Transferase</keyword>
<dbReference type="SUPFAM" id="SSF140356">
    <property type="entry name" value="PPK N-terminal domain-like"/>
    <property type="match status" value="1"/>
</dbReference>
<evidence type="ECO:0000259" key="10">
    <source>
        <dbReference type="Pfam" id="PF13090"/>
    </source>
</evidence>
<dbReference type="PIRSF" id="PIRSF015589">
    <property type="entry name" value="PP_kinase"/>
    <property type="match status" value="1"/>
</dbReference>
<keyword evidence="5 6" id="KW-0067">ATP-binding</keyword>
<dbReference type="CDD" id="cd09164">
    <property type="entry name" value="PLDc_EcPPK1_C1_like"/>
    <property type="match status" value="1"/>
</dbReference>
<evidence type="ECO:0000256" key="6">
    <source>
        <dbReference type="HAMAP-Rule" id="MF_00347"/>
    </source>
</evidence>
<evidence type="ECO:0000256" key="2">
    <source>
        <dbReference type="ARBA" id="ARBA00022679"/>
    </source>
</evidence>
<dbReference type="InterPro" id="IPR024953">
    <property type="entry name" value="PP_kinase_middle"/>
</dbReference>
<dbReference type="Gene3D" id="3.30.1840.10">
    <property type="entry name" value="Polyphosphate kinase middle domain"/>
    <property type="match status" value="1"/>
</dbReference>
<dbReference type="GO" id="GO:0008976">
    <property type="term" value="F:polyphosphate kinase activity"/>
    <property type="evidence" value="ECO:0007669"/>
    <property type="project" value="UniProtKB-UniRule"/>
</dbReference>
<feature type="domain" description="Polyphosphate kinase C-terminal" evidence="11">
    <location>
        <begin position="349"/>
        <end position="515"/>
    </location>
</feature>
<organism evidence="12 13">
    <name type="scientific">Spirosoma endophyticum</name>
    <dbReference type="NCBI Taxonomy" id="662367"/>
    <lineage>
        <taxon>Bacteria</taxon>
        <taxon>Pseudomonadati</taxon>
        <taxon>Bacteroidota</taxon>
        <taxon>Cytophagia</taxon>
        <taxon>Cytophagales</taxon>
        <taxon>Cytophagaceae</taxon>
        <taxon>Spirosoma</taxon>
    </lineage>
</organism>
<dbReference type="InterPro" id="IPR025200">
    <property type="entry name" value="PPK_C_dom2"/>
</dbReference>
<dbReference type="PANTHER" id="PTHR30218:SF0">
    <property type="entry name" value="POLYPHOSPHATE KINASE"/>
    <property type="match status" value="1"/>
</dbReference>
<feature type="domain" description="Polyphosphate kinase C-terminal" evidence="10">
    <location>
        <begin position="523"/>
        <end position="694"/>
    </location>
</feature>
<feature type="binding site" evidence="6">
    <location>
        <position position="584"/>
    </location>
    <ligand>
        <name>ATP</name>
        <dbReference type="ChEBI" id="CHEBI:30616"/>
    </ligand>
</feature>
<dbReference type="GO" id="GO:0009358">
    <property type="term" value="C:polyphosphate kinase complex"/>
    <property type="evidence" value="ECO:0007669"/>
    <property type="project" value="InterPro"/>
</dbReference>
<dbReference type="InterPro" id="IPR025198">
    <property type="entry name" value="PPK_N_dom"/>
</dbReference>
<feature type="binding site" evidence="6">
    <location>
        <position position="392"/>
    </location>
    <ligand>
        <name>Mg(2+)</name>
        <dbReference type="ChEBI" id="CHEBI:18420"/>
    </ligand>
</feature>
<dbReference type="RefSeq" id="WP_093829151.1">
    <property type="nucleotide sequence ID" value="NZ_FOLQ01000007.1"/>
</dbReference>
<dbReference type="OrthoDB" id="9761456at2"/>
<name>A0A1I1VR25_9BACT</name>
<evidence type="ECO:0000256" key="5">
    <source>
        <dbReference type="ARBA" id="ARBA00022840"/>
    </source>
</evidence>
<dbReference type="InterPro" id="IPR036832">
    <property type="entry name" value="PPK_N_dom_sf"/>
</dbReference>
<evidence type="ECO:0000256" key="3">
    <source>
        <dbReference type="ARBA" id="ARBA00022741"/>
    </source>
</evidence>
<dbReference type="InterPro" id="IPR003414">
    <property type="entry name" value="PP_kinase"/>
</dbReference>
<dbReference type="Pfam" id="PF13089">
    <property type="entry name" value="PP_kinase_N"/>
    <property type="match status" value="1"/>
</dbReference>
<evidence type="ECO:0000313" key="13">
    <source>
        <dbReference type="Proteomes" id="UP000198598"/>
    </source>
</evidence>
<sequence length="720" mass="82652">MMEDHNQYTDRDLSWLSFNYRVLMEATDPTVPLADRVKFLAIYSANLDEFFRVRVSSLRSLISLHKKKITKRLGSDPQQTLTQVLEVVDRQQNYYNRLFQEQLLPQLQQHGIILYQQQPLLEVHRLEVDRFFRSTVMAYLQPVFIGSWQSAKGKRRLPFLDSHALYLAVILRPKADGFTSQRDQVEESLDGHQFAYVNIPVDKLARFVTLSVIDEQHYFTFLDEVIRANLSVIFPGYELLGSFSFKLNRSEDIDIKDEYRGNLVKKIKRQLKKRQTAPPVRFLYDGSIDKDLLNPFTRLFNVLPDELQAGGRYHSLSALLKLPLPAGPDMVSPAMVPLLRPELDQQESMLAAINLKDRILHFPYQSYEYVLRLFNEAAIDPLVHQIDVTLYRIAADSLIANALISAAHNGKRVSVFVEVKARFDEANNLQWAEQLKAAGVRIFYSLPGIKVHAKMALIKRRPQTATDKPTQYAYLATGNFNEVTAEIYADHGLMTSHKPLVREVKKVFDYLEKQKPIGKLRHLLVSPFTLQDRYLDLIDREISFARKGRTARLTLKVNGLEESVLIDKLYEASRAGVVIDLLVRGICCLVPGVPGMSETIRVIRLVDRFLEHARVAIFHNDGQEEIFLASADWMTRNIYHRVEVGFPIYDPEVRTEIRQLIAFQLADNTKACLIDQQGTNQPIRNPEATPVRAQYASYDWLKQRASPESEPGIRESTAPS</sequence>
<feature type="binding site" evidence="6">
    <location>
        <position position="46"/>
    </location>
    <ligand>
        <name>ATP</name>
        <dbReference type="ChEBI" id="CHEBI:30616"/>
    </ligand>
</feature>
<dbReference type="EMBL" id="FOLQ01000007">
    <property type="protein sequence ID" value="SFD82960.1"/>
    <property type="molecule type" value="Genomic_DNA"/>
</dbReference>
<evidence type="ECO:0000259" key="8">
    <source>
        <dbReference type="Pfam" id="PF02503"/>
    </source>
</evidence>
<comment type="catalytic activity">
    <reaction evidence="6 7">
        <text>[phosphate](n) + ATP = [phosphate](n+1) + ADP</text>
        <dbReference type="Rhea" id="RHEA:19573"/>
        <dbReference type="Rhea" id="RHEA-COMP:9859"/>
        <dbReference type="Rhea" id="RHEA-COMP:14280"/>
        <dbReference type="ChEBI" id="CHEBI:16838"/>
        <dbReference type="ChEBI" id="CHEBI:30616"/>
        <dbReference type="ChEBI" id="CHEBI:456216"/>
        <dbReference type="EC" id="2.7.4.1"/>
    </reaction>
</comment>
<keyword evidence="6" id="KW-0479">Metal-binding</keyword>
<dbReference type="SUPFAM" id="SSF56024">
    <property type="entry name" value="Phospholipase D/nuclease"/>
    <property type="match status" value="2"/>
</dbReference>
<dbReference type="Pfam" id="PF02503">
    <property type="entry name" value="PP_kinase"/>
    <property type="match status" value="1"/>
</dbReference>
<keyword evidence="1 6" id="KW-0597">Phosphoprotein</keyword>
<reference evidence="12 13" key="1">
    <citation type="submission" date="2016-10" db="EMBL/GenBank/DDBJ databases">
        <authorList>
            <person name="de Groot N.N."/>
        </authorList>
    </citation>
    <scope>NUCLEOTIDE SEQUENCE [LARGE SCALE GENOMIC DNA]</scope>
    <source>
        <strain evidence="12 13">DSM 26130</strain>
    </source>
</reference>
<dbReference type="Gene3D" id="1.20.58.310">
    <property type="entry name" value="Polyphosphate kinase N-terminal domain"/>
    <property type="match status" value="1"/>
</dbReference>
<evidence type="ECO:0000313" key="12">
    <source>
        <dbReference type="EMBL" id="SFD82960.1"/>
    </source>
</evidence>
<feature type="binding site" evidence="6">
    <location>
        <position position="488"/>
    </location>
    <ligand>
        <name>ATP</name>
        <dbReference type="ChEBI" id="CHEBI:30616"/>
    </ligand>
</feature>
<protein>
    <recommendedName>
        <fullName evidence="6 7">Polyphosphate kinase</fullName>
        <ecNumber evidence="6 7">2.7.4.1</ecNumber>
    </recommendedName>
    <alternativeName>
        <fullName evidence="6">ATP-polyphosphate phosphotransferase</fullName>
    </alternativeName>
    <alternativeName>
        <fullName evidence="6">Polyphosphoric acid kinase</fullName>
    </alternativeName>
</protein>
<accession>A0A1I1VR25</accession>
<dbReference type="HAMAP" id="MF_00347">
    <property type="entry name" value="Polyphosphate_kinase"/>
    <property type="match status" value="1"/>
</dbReference>
<dbReference type="Pfam" id="PF13090">
    <property type="entry name" value="PP_kinase_C"/>
    <property type="match status" value="1"/>
</dbReference>
<dbReference type="Gene3D" id="3.30.870.10">
    <property type="entry name" value="Endonuclease Chain A"/>
    <property type="match status" value="2"/>
</dbReference>
<feature type="binding site" evidence="6">
    <location>
        <position position="612"/>
    </location>
    <ligand>
        <name>ATP</name>
        <dbReference type="ChEBI" id="CHEBI:30616"/>
    </ligand>
</feature>
<dbReference type="InterPro" id="IPR036830">
    <property type="entry name" value="PP_kinase_middle_dom_sf"/>
</dbReference>
<keyword evidence="4 6" id="KW-0418">Kinase</keyword>
<keyword evidence="3 6" id="KW-0547">Nucleotide-binding</keyword>
<proteinExistence type="inferred from homology"/>
<evidence type="ECO:0000259" key="9">
    <source>
        <dbReference type="Pfam" id="PF13089"/>
    </source>
</evidence>
<gene>
    <name evidence="6" type="primary">ppk</name>
    <name evidence="12" type="ORF">SAMN05216167_107209</name>
</gene>
<dbReference type="Pfam" id="PF17941">
    <property type="entry name" value="PP_kinase_C_1"/>
    <property type="match status" value="1"/>
</dbReference>
<dbReference type="GO" id="GO:0006799">
    <property type="term" value="P:polyphosphate biosynthetic process"/>
    <property type="evidence" value="ECO:0007669"/>
    <property type="project" value="UniProtKB-UniRule"/>
</dbReference>
<evidence type="ECO:0000259" key="11">
    <source>
        <dbReference type="Pfam" id="PF17941"/>
    </source>
</evidence>
<comment type="PTM">
    <text evidence="6 7">An intermediate of this reaction is the autophosphorylated ppk in which a phosphate is covalently linked to a histidine residue through a N-P bond.</text>
</comment>
<dbReference type="AlphaFoldDB" id="A0A1I1VR25"/>
<comment type="similarity">
    <text evidence="6 7">Belongs to the polyphosphate kinase 1 (PPK1) family.</text>
</comment>
<dbReference type="Proteomes" id="UP000198598">
    <property type="component" value="Unassembled WGS sequence"/>
</dbReference>
<evidence type="ECO:0000256" key="4">
    <source>
        <dbReference type="ARBA" id="ARBA00022777"/>
    </source>
</evidence>
<evidence type="ECO:0000256" key="1">
    <source>
        <dbReference type="ARBA" id="ARBA00022553"/>
    </source>
</evidence>
<dbReference type="EC" id="2.7.4.1" evidence="6 7"/>
<dbReference type="NCBIfam" id="NF003917">
    <property type="entry name" value="PRK05443.1-1"/>
    <property type="match status" value="1"/>
</dbReference>
<dbReference type="CDD" id="cd09167">
    <property type="entry name" value="PLDc_EcPPK1_C2_like"/>
    <property type="match status" value="1"/>
</dbReference>
<keyword evidence="13" id="KW-1185">Reference proteome</keyword>
<dbReference type="GO" id="GO:0005524">
    <property type="term" value="F:ATP binding"/>
    <property type="evidence" value="ECO:0007669"/>
    <property type="project" value="UniProtKB-KW"/>
</dbReference>
<keyword evidence="6" id="KW-0460">Magnesium</keyword>
<dbReference type="GO" id="GO:0046872">
    <property type="term" value="F:metal ion binding"/>
    <property type="evidence" value="ECO:0007669"/>
    <property type="project" value="UniProtKB-KW"/>
</dbReference>
<dbReference type="SUPFAM" id="SSF143724">
    <property type="entry name" value="PHP14-like"/>
    <property type="match status" value="1"/>
</dbReference>